<evidence type="ECO:0000313" key="1">
    <source>
        <dbReference type="EMBL" id="GHC67307.1"/>
    </source>
</evidence>
<dbReference type="RefSeq" id="WP_189413564.1">
    <property type="nucleotide sequence ID" value="NZ_BMYJ01000016.1"/>
</dbReference>
<dbReference type="AlphaFoldDB" id="A0A918TYP7"/>
<reference evidence="1" key="2">
    <citation type="submission" date="2020-09" db="EMBL/GenBank/DDBJ databases">
        <authorList>
            <person name="Sun Q."/>
            <person name="Kim S."/>
        </authorList>
    </citation>
    <scope>NUCLEOTIDE SEQUENCE</scope>
    <source>
        <strain evidence="1">KCTC 23310</strain>
    </source>
</reference>
<accession>A0A918TYP7</accession>
<dbReference type="Proteomes" id="UP000638981">
    <property type="component" value="Unassembled WGS sequence"/>
</dbReference>
<organism evidence="1 2">
    <name type="scientific">Neogemmobacter tilapiae</name>
    <dbReference type="NCBI Taxonomy" id="875041"/>
    <lineage>
        <taxon>Bacteria</taxon>
        <taxon>Pseudomonadati</taxon>
        <taxon>Pseudomonadota</taxon>
        <taxon>Alphaproteobacteria</taxon>
        <taxon>Rhodobacterales</taxon>
        <taxon>Paracoccaceae</taxon>
        <taxon>Neogemmobacter</taxon>
    </lineage>
</organism>
<name>A0A918TYP7_9RHOB</name>
<dbReference type="EMBL" id="BMYJ01000016">
    <property type="protein sequence ID" value="GHC67307.1"/>
    <property type="molecule type" value="Genomic_DNA"/>
</dbReference>
<evidence type="ECO:0000313" key="2">
    <source>
        <dbReference type="Proteomes" id="UP000638981"/>
    </source>
</evidence>
<gene>
    <name evidence="1" type="ORF">GCM10007315_35410</name>
</gene>
<proteinExistence type="predicted"/>
<comment type="caution">
    <text evidence="1">The sequence shown here is derived from an EMBL/GenBank/DDBJ whole genome shotgun (WGS) entry which is preliminary data.</text>
</comment>
<reference evidence="1" key="1">
    <citation type="journal article" date="2014" name="Int. J. Syst. Evol. Microbiol.">
        <title>Complete genome sequence of Corynebacterium casei LMG S-19264T (=DSM 44701T), isolated from a smear-ripened cheese.</title>
        <authorList>
            <consortium name="US DOE Joint Genome Institute (JGI-PGF)"/>
            <person name="Walter F."/>
            <person name="Albersmeier A."/>
            <person name="Kalinowski J."/>
            <person name="Ruckert C."/>
        </authorList>
    </citation>
    <scope>NUCLEOTIDE SEQUENCE</scope>
    <source>
        <strain evidence="1">KCTC 23310</strain>
    </source>
</reference>
<sequence length="64" mass="7322">MHAETDPTELMRLPGLYRAWELAQIVQAECDYRVESAGETADGTQLFAIYRDSRFEADMAEVRP</sequence>
<protein>
    <submittedName>
        <fullName evidence="1">Uncharacterized protein</fullName>
    </submittedName>
</protein>
<keyword evidence="2" id="KW-1185">Reference proteome</keyword>